<evidence type="ECO:0000313" key="1">
    <source>
        <dbReference type="EMBL" id="KQJ96677.1"/>
    </source>
</evidence>
<keyword evidence="3" id="KW-1185">Reference proteome</keyword>
<accession>A0A0Q3LWI4</accession>
<dbReference type="EnsemblPlants" id="KQJ96677">
    <property type="protein sequence ID" value="KQJ96677"/>
    <property type="gene ID" value="BRADI_3g26636v3"/>
</dbReference>
<evidence type="ECO:0000313" key="3">
    <source>
        <dbReference type="Proteomes" id="UP000008810"/>
    </source>
</evidence>
<dbReference type="EMBL" id="CM000882">
    <property type="protein sequence ID" value="KQJ96677.1"/>
    <property type="molecule type" value="Genomic_DNA"/>
</dbReference>
<dbReference type="OrthoDB" id="690980at2759"/>
<dbReference type="AlphaFoldDB" id="A0A0Q3LWI4"/>
<dbReference type="Gramene" id="KQJ96677">
    <property type="protein sequence ID" value="KQJ96677"/>
    <property type="gene ID" value="BRADI_3g26636v3"/>
</dbReference>
<proteinExistence type="predicted"/>
<organism evidence="1">
    <name type="scientific">Brachypodium distachyon</name>
    <name type="common">Purple false brome</name>
    <name type="synonym">Trachynia distachya</name>
    <dbReference type="NCBI Taxonomy" id="15368"/>
    <lineage>
        <taxon>Eukaryota</taxon>
        <taxon>Viridiplantae</taxon>
        <taxon>Streptophyta</taxon>
        <taxon>Embryophyta</taxon>
        <taxon>Tracheophyta</taxon>
        <taxon>Spermatophyta</taxon>
        <taxon>Magnoliopsida</taxon>
        <taxon>Liliopsida</taxon>
        <taxon>Poales</taxon>
        <taxon>Poaceae</taxon>
        <taxon>BOP clade</taxon>
        <taxon>Pooideae</taxon>
        <taxon>Stipodae</taxon>
        <taxon>Brachypodieae</taxon>
        <taxon>Brachypodium</taxon>
    </lineage>
</organism>
<reference evidence="1 2" key="1">
    <citation type="journal article" date="2010" name="Nature">
        <title>Genome sequencing and analysis of the model grass Brachypodium distachyon.</title>
        <authorList>
            <consortium name="International Brachypodium Initiative"/>
        </authorList>
    </citation>
    <scope>NUCLEOTIDE SEQUENCE [LARGE SCALE GENOMIC DNA]</scope>
    <source>
        <strain evidence="1 2">Bd21</strain>
    </source>
</reference>
<gene>
    <name evidence="1" type="ORF">BRADI_3g26636v3</name>
</gene>
<name>A0A0Q3LWI4_BRADI</name>
<sequence length="89" mass="9912">MLRALGSIKLSLGGGWVHIGDDWEIVYNSCMHEPSTRIETGVYMLHYAREFDGNTLSVMPTNDGLSDSLAMTMYRLLKMKGNFGDKPAV</sequence>
<protein>
    <submittedName>
        <fullName evidence="1 2">Uncharacterized protein</fullName>
    </submittedName>
</protein>
<dbReference type="InParanoid" id="A0A0Q3LWI4"/>
<dbReference type="Proteomes" id="UP000008810">
    <property type="component" value="Chromosome 3"/>
</dbReference>
<reference evidence="1" key="2">
    <citation type="submission" date="2017-06" db="EMBL/GenBank/DDBJ databases">
        <title>WGS assembly of Brachypodium distachyon.</title>
        <authorList>
            <consortium name="The International Brachypodium Initiative"/>
            <person name="Lucas S."/>
            <person name="Harmon-Smith M."/>
            <person name="Lail K."/>
            <person name="Tice H."/>
            <person name="Grimwood J."/>
            <person name="Bruce D."/>
            <person name="Barry K."/>
            <person name="Shu S."/>
            <person name="Lindquist E."/>
            <person name="Wang M."/>
            <person name="Pitluck S."/>
            <person name="Vogel J.P."/>
            <person name="Garvin D.F."/>
            <person name="Mockler T.C."/>
            <person name="Schmutz J."/>
            <person name="Rokhsar D."/>
            <person name="Bevan M.W."/>
        </authorList>
    </citation>
    <scope>NUCLEOTIDE SEQUENCE</scope>
    <source>
        <strain evidence="1">Bd21</strain>
    </source>
</reference>
<evidence type="ECO:0000313" key="2">
    <source>
        <dbReference type="EnsemblPlants" id="KQJ96677"/>
    </source>
</evidence>
<reference evidence="2" key="3">
    <citation type="submission" date="2018-08" db="UniProtKB">
        <authorList>
            <consortium name="EnsemblPlants"/>
        </authorList>
    </citation>
    <scope>IDENTIFICATION</scope>
    <source>
        <strain evidence="2">cv. Bd21</strain>
    </source>
</reference>